<accession>A0A1H8W9X4</accession>
<organism evidence="5 6">
    <name type="scientific">Halorientalis persicus</name>
    <dbReference type="NCBI Taxonomy" id="1367881"/>
    <lineage>
        <taxon>Archaea</taxon>
        <taxon>Methanobacteriati</taxon>
        <taxon>Methanobacteriota</taxon>
        <taxon>Stenosarchaea group</taxon>
        <taxon>Halobacteria</taxon>
        <taxon>Halobacteriales</taxon>
        <taxon>Haloarculaceae</taxon>
        <taxon>Halorientalis</taxon>
    </lineage>
</organism>
<evidence type="ECO:0000313" key="5">
    <source>
        <dbReference type="EMBL" id="SEP24466.1"/>
    </source>
</evidence>
<feature type="domain" description="DUF8186" evidence="4">
    <location>
        <begin position="527"/>
        <end position="616"/>
    </location>
</feature>
<keyword evidence="6" id="KW-1185">Reference proteome</keyword>
<dbReference type="Proteomes" id="UP000198775">
    <property type="component" value="Unassembled WGS sequence"/>
</dbReference>
<dbReference type="OrthoDB" id="311765at2157"/>
<proteinExistence type="predicted"/>
<dbReference type="Pfam" id="PF26590">
    <property type="entry name" value="DUF8186_M"/>
    <property type="match status" value="1"/>
</dbReference>
<name>A0A1H8W9X4_9EURY</name>
<dbReference type="InterPro" id="IPR058911">
    <property type="entry name" value="DUF8186_C"/>
</dbReference>
<dbReference type="Pfam" id="PF26591">
    <property type="entry name" value="DUF8186_C"/>
    <property type="match status" value="1"/>
</dbReference>
<gene>
    <name evidence="5" type="ORF">SAMN05216388_10532</name>
</gene>
<feature type="domain" description="DUF8186" evidence="2">
    <location>
        <begin position="158"/>
        <end position="361"/>
    </location>
</feature>
<evidence type="ECO:0000259" key="2">
    <source>
        <dbReference type="Pfam" id="PF26589"/>
    </source>
</evidence>
<dbReference type="RefSeq" id="WP_139203703.1">
    <property type="nucleotide sequence ID" value="NZ_FOCX01000053.1"/>
</dbReference>
<dbReference type="InterPro" id="IPR058910">
    <property type="entry name" value="DUF8186_M"/>
</dbReference>
<feature type="domain" description="DUF8186" evidence="3">
    <location>
        <begin position="369"/>
        <end position="511"/>
    </location>
</feature>
<evidence type="ECO:0000259" key="4">
    <source>
        <dbReference type="Pfam" id="PF26591"/>
    </source>
</evidence>
<dbReference type="InterPro" id="IPR058499">
    <property type="entry name" value="DUF8186"/>
</dbReference>
<dbReference type="EMBL" id="FOCX01000053">
    <property type="protein sequence ID" value="SEP24466.1"/>
    <property type="molecule type" value="Genomic_DNA"/>
</dbReference>
<evidence type="ECO:0000256" key="1">
    <source>
        <dbReference type="SAM" id="MobiDB-lite"/>
    </source>
</evidence>
<sequence>MKQSYLRRMVVFGLVAVAMGLSLPSVVGHPDPSDHGGEHPDGPSFNETVLMFAGDEDSVTANASEWQDDQSHLGFPPRTDYLYLAKTADLHRTRPSRRVQLWNQQDFQDIPVGKNTGSHEGNGPCPLASGGAGAYHNCPGNPVSDWIDDPKENPLGQGRTVAVRPNGRSANSGPRGWIQDAHTSIFDITPSTRFLLGNGSANYIAGAGTVRGFADYRVELSQGDQDPSPDRKVFYEYESDSVGTCLLKLNSELPDNWDDPCSRYAVIEQGSNSQRVNISYTAPDQNVPQSRFILVGKITATATKIIKEKKTRREQECTTTTGPNGGTRTVCTPKTVTYWETSRKTVTTDVVTSDSRYINVYSPFSDLEVAHFPDGSHEVLITSQDPWLGLTLANESRLYSNYRFFSYRSPAWDQLSITNNRGQSRTAMSSAHPLQAHAYPYRTDGYGSDPGVQVLQINSGRNYTAPSLPKNVDLTQVNASSEFRTAQTLLAETAEFNKSHLQLTGLVQGTNISGGILEAQITEHDVQTPNLTVSEIDSNSSFTRFRVQLTAPDGTPIETANRDGNITFGSNTLQTDSNGQAEVTVPNDGLYTVEYNPAKWWKLADDEQPYISNSTTAVASGSLISFGTLFALAWRSFLFLLPLLSMLWLADQIPGVKAWPPTFLIFWK</sequence>
<protein>
    <submittedName>
        <fullName evidence="5">Uncharacterized protein</fullName>
    </submittedName>
</protein>
<evidence type="ECO:0000259" key="3">
    <source>
        <dbReference type="Pfam" id="PF26590"/>
    </source>
</evidence>
<feature type="region of interest" description="Disordered" evidence="1">
    <location>
        <begin position="147"/>
        <end position="176"/>
    </location>
</feature>
<reference evidence="6" key="1">
    <citation type="submission" date="2016-10" db="EMBL/GenBank/DDBJ databases">
        <authorList>
            <person name="Varghese N."/>
            <person name="Submissions S."/>
        </authorList>
    </citation>
    <scope>NUCLEOTIDE SEQUENCE [LARGE SCALE GENOMIC DNA]</scope>
    <source>
        <strain evidence="6">IBRC-M 10043</strain>
    </source>
</reference>
<evidence type="ECO:0000313" key="6">
    <source>
        <dbReference type="Proteomes" id="UP000198775"/>
    </source>
</evidence>
<dbReference type="Pfam" id="PF26589">
    <property type="entry name" value="DUF8186"/>
    <property type="match status" value="1"/>
</dbReference>
<dbReference type="AlphaFoldDB" id="A0A1H8W9X4"/>